<dbReference type="WBParaSite" id="BXY_0402700.1">
    <property type="protein sequence ID" value="BXY_0402700.1"/>
    <property type="gene ID" value="BXY_0402700"/>
</dbReference>
<dbReference type="Proteomes" id="UP000582659">
    <property type="component" value="Unassembled WGS sequence"/>
</dbReference>
<protein>
    <submittedName>
        <fullName evidence="4">(pine wood nematode) hypothetical protein</fullName>
    </submittedName>
    <submittedName>
        <fullName evidence="8">Peptidase A1 domain-containing protein</fullName>
    </submittedName>
</protein>
<sequence length="334" mass="38237">MLRLTVFLLLLPFASGDFIFRYTNAYTYPLSSPYLNYSVGKDPESVRVQLDLNRPYSLVFNERCASRSICDAYKHFYAYNEKRTGGKVTNRQFNDAYYDIANLQGKFYEDTLKLGNLALPFEIGVVDEGNKNAGFDWDGVLGLGIGEDDSKSSVVKHIMRRLSVQEILWQEGLVAITKPGKDRFKPSNGTVAFGRYTERKCGAFKWYNTKDNKHWHIMADVVIDSTTYSNKTIAFFPGQNSRLPSAIKAKHIPSYREWDDADFPDISFVKNGDTYTFTRETYAHFVNRHFMPLLDNSRGDYDFGFGSSLLQDYCLKIRADSGFNRLQIGLAKQL</sequence>
<dbReference type="Proteomes" id="UP000095284">
    <property type="component" value="Unplaced"/>
</dbReference>
<feature type="domain" description="Peptidase A1" evidence="3">
    <location>
        <begin position="33"/>
        <end position="334"/>
    </location>
</feature>
<evidence type="ECO:0000313" key="7">
    <source>
        <dbReference type="Proteomes" id="UP000659654"/>
    </source>
</evidence>
<evidence type="ECO:0000256" key="2">
    <source>
        <dbReference type="SAM" id="SignalP"/>
    </source>
</evidence>
<dbReference type="SMR" id="A0A1I7RTH2"/>
<dbReference type="Pfam" id="PF00026">
    <property type="entry name" value="Asp"/>
    <property type="match status" value="1"/>
</dbReference>
<dbReference type="GO" id="GO:0006508">
    <property type="term" value="P:proteolysis"/>
    <property type="evidence" value="ECO:0007669"/>
    <property type="project" value="InterPro"/>
</dbReference>
<comment type="similarity">
    <text evidence="1">Belongs to the peptidase A1 family.</text>
</comment>
<name>A0A1I7RTH2_BURXY</name>
<dbReference type="GO" id="GO:0004190">
    <property type="term" value="F:aspartic-type endopeptidase activity"/>
    <property type="evidence" value="ECO:0007669"/>
    <property type="project" value="InterPro"/>
</dbReference>
<dbReference type="InterPro" id="IPR001461">
    <property type="entry name" value="Aspartic_peptidase_A1"/>
</dbReference>
<dbReference type="Proteomes" id="UP000659654">
    <property type="component" value="Unassembled WGS sequence"/>
</dbReference>
<dbReference type="PANTHER" id="PTHR47966">
    <property type="entry name" value="BETA-SITE APP-CLEAVING ENZYME, ISOFORM A-RELATED"/>
    <property type="match status" value="1"/>
</dbReference>
<evidence type="ECO:0000313" key="8">
    <source>
        <dbReference type="WBParaSite" id="BXY_0402700.1"/>
    </source>
</evidence>
<dbReference type="PANTHER" id="PTHR47966:SF51">
    <property type="entry name" value="BETA-SITE APP-CLEAVING ENZYME, ISOFORM A-RELATED"/>
    <property type="match status" value="1"/>
</dbReference>
<evidence type="ECO:0000259" key="3">
    <source>
        <dbReference type="PROSITE" id="PS51767"/>
    </source>
</evidence>
<keyword evidence="2" id="KW-0732">Signal</keyword>
<accession>A0A1I7RTH2</accession>
<gene>
    <name evidence="4" type="ORF">BXYJ_LOCUS11417</name>
</gene>
<dbReference type="SUPFAM" id="SSF50630">
    <property type="entry name" value="Acid proteases"/>
    <property type="match status" value="1"/>
</dbReference>
<evidence type="ECO:0000313" key="5">
    <source>
        <dbReference type="EMBL" id="CAG9122451.1"/>
    </source>
</evidence>
<reference evidence="5" key="2">
    <citation type="submission" date="2020-08" db="EMBL/GenBank/DDBJ databases">
        <authorList>
            <person name="Kikuchi T."/>
        </authorList>
    </citation>
    <scope>NUCLEOTIDE SEQUENCE</scope>
    <source>
        <strain evidence="4">Ka4C1</strain>
    </source>
</reference>
<dbReference type="Gene3D" id="2.40.70.10">
    <property type="entry name" value="Acid Proteases"/>
    <property type="match status" value="1"/>
</dbReference>
<dbReference type="InterPro" id="IPR033121">
    <property type="entry name" value="PEPTIDASE_A1"/>
</dbReference>
<feature type="chain" id="PRO_5035399535" evidence="2">
    <location>
        <begin position="17"/>
        <end position="334"/>
    </location>
</feature>
<reference evidence="8" key="1">
    <citation type="submission" date="2016-11" db="UniProtKB">
        <authorList>
            <consortium name="WormBaseParasite"/>
        </authorList>
    </citation>
    <scope>IDENTIFICATION</scope>
</reference>
<evidence type="ECO:0000313" key="4">
    <source>
        <dbReference type="EMBL" id="CAD5231310.1"/>
    </source>
</evidence>
<dbReference type="OrthoDB" id="5801727at2759"/>
<evidence type="ECO:0000313" key="6">
    <source>
        <dbReference type="Proteomes" id="UP000095284"/>
    </source>
</evidence>
<proteinExistence type="inferred from homology"/>
<dbReference type="EMBL" id="CAJFDI010000005">
    <property type="protein sequence ID" value="CAD5231310.1"/>
    <property type="molecule type" value="Genomic_DNA"/>
</dbReference>
<dbReference type="AlphaFoldDB" id="A0A1I7RTH2"/>
<organism evidence="6 8">
    <name type="scientific">Bursaphelenchus xylophilus</name>
    <name type="common">Pinewood nematode worm</name>
    <name type="synonym">Aphelenchoides xylophilus</name>
    <dbReference type="NCBI Taxonomy" id="6326"/>
    <lineage>
        <taxon>Eukaryota</taxon>
        <taxon>Metazoa</taxon>
        <taxon>Ecdysozoa</taxon>
        <taxon>Nematoda</taxon>
        <taxon>Chromadorea</taxon>
        <taxon>Rhabditida</taxon>
        <taxon>Tylenchina</taxon>
        <taxon>Tylenchomorpha</taxon>
        <taxon>Aphelenchoidea</taxon>
        <taxon>Aphelenchoididae</taxon>
        <taxon>Bursaphelenchus</taxon>
    </lineage>
</organism>
<keyword evidence="7" id="KW-1185">Reference proteome</keyword>
<evidence type="ECO:0000256" key="1">
    <source>
        <dbReference type="ARBA" id="ARBA00007447"/>
    </source>
</evidence>
<dbReference type="EMBL" id="CAJFCV020000005">
    <property type="protein sequence ID" value="CAG9122451.1"/>
    <property type="molecule type" value="Genomic_DNA"/>
</dbReference>
<feature type="signal peptide" evidence="2">
    <location>
        <begin position="1"/>
        <end position="16"/>
    </location>
</feature>
<dbReference type="PROSITE" id="PS51767">
    <property type="entry name" value="PEPTIDASE_A1"/>
    <property type="match status" value="1"/>
</dbReference>
<dbReference type="InterPro" id="IPR021109">
    <property type="entry name" value="Peptidase_aspartic_dom_sf"/>
</dbReference>